<reference evidence="10" key="1">
    <citation type="submission" date="2016-12" db="EMBL/GenBank/DDBJ databases">
        <title>Extending the VSGnome of Trypanosoma brucei strain TREU927.</title>
        <authorList>
            <person name="Cross G.A."/>
        </authorList>
    </citation>
    <scope>NUCLEOTIDE SEQUENCE</scope>
    <source>
        <strain evidence="10">Tb927.99.243</strain>
    </source>
</reference>
<keyword evidence="4" id="KW-0336">GPI-anchor</keyword>
<feature type="chain" id="PRO_5012075508" evidence="9">
    <location>
        <begin position="25"/>
        <end position="492"/>
    </location>
</feature>
<evidence type="ECO:0000256" key="3">
    <source>
        <dbReference type="ARBA" id="ARBA00022475"/>
    </source>
</evidence>
<keyword evidence="6" id="KW-0325">Glycoprotein</keyword>
<evidence type="ECO:0000256" key="2">
    <source>
        <dbReference type="ARBA" id="ARBA00004609"/>
    </source>
</evidence>
<accession>A0A1V0FXW0</accession>
<evidence type="ECO:0000256" key="8">
    <source>
        <dbReference type="SAM" id="MobiDB-lite"/>
    </source>
</evidence>
<keyword evidence="3" id="KW-1003">Cell membrane</keyword>
<evidence type="ECO:0000256" key="7">
    <source>
        <dbReference type="ARBA" id="ARBA00023288"/>
    </source>
</evidence>
<feature type="signal peptide" evidence="9">
    <location>
        <begin position="1"/>
        <end position="24"/>
    </location>
</feature>
<dbReference type="SUPFAM" id="SSF118251">
    <property type="entry name" value="Variant surface glycoprotein MITAT 1.2, VSG 221, C-terminal domain"/>
    <property type="match status" value="1"/>
</dbReference>
<comment type="subcellular location">
    <subcellularLocation>
        <location evidence="2">Cell membrane</location>
        <topology evidence="2">Lipid-anchor</topology>
        <topology evidence="2">GPI-anchor</topology>
    </subcellularLocation>
</comment>
<dbReference type="GO" id="GO:0005886">
    <property type="term" value="C:plasma membrane"/>
    <property type="evidence" value="ECO:0007669"/>
    <property type="project" value="UniProtKB-SubCell"/>
</dbReference>
<feature type="region of interest" description="Disordered" evidence="8">
    <location>
        <begin position="415"/>
        <end position="434"/>
    </location>
</feature>
<proteinExistence type="predicted"/>
<dbReference type="SUPFAM" id="SSF58087">
    <property type="entry name" value="Variant surface glycoprotein (N-terminal domain)"/>
    <property type="match status" value="1"/>
</dbReference>
<organism evidence="10">
    <name type="scientific">Trypanosoma brucei</name>
    <dbReference type="NCBI Taxonomy" id="5691"/>
    <lineage>
        <taxon>Eukaryota</taxon>
        <taxon>Discoba</taxon>
        <taxon>Euglenozoa</taxon>
        <taxon>Kinetoplastea</taxon>
        <taxon>Metakinetoplastina</taxon>
        <taxon>Trypanosomatida</taxon>
        <taxon>Trypanosomatidae</taxon>
        <taxon>Trypanosoma</taxon>
    </lineage>
</organism>
<dbReference type="GO" id="GO:0098552">
    <property type="term" value="C:side of membrane"/>
    <property type="evidence" value="ECO:0007669"/>
    <property type="project" value="UniProtKB-KW"/>
</dbReference>
<dbReference type="AlphaFoldDB" id="A0A1V0FXW0"/>
<dbReference type="InterPro" id="IPR027446">
    <property type="entry name" value="VSG_C_dom_sf"/>
</dbReference>
<evidence type="ECO:0000256" key="5">
    <source>
        <dbReference type="ARBA" id="ARBA00023136"/>
    </source>
</evidence>
<sequence length="492" mass="51387">MTNYGTAILATLVVLTSRTGQATAEAEALAAAQAVSNPCQEIEFLEAVHGDIKAKLATATETQQKLAEEVIMFEVGAAHARGTPNYIAYKALQALAATRQKKAAAEGSTAAKALAEATDKVSQRIRQLQILHRLTQTAASPGAATKNNAGTTDFTGGAARLSCDIPYAPRAQDHSTCANRQSKTADIQKIKGKLTAIKTIKVMQDGAFTPLKMTIRTEAGGNIAGTESAVAGKPGCTHGGAGINSANNGVAIKSITLDKTNNASTTVNLGKHGPQDKECVDGDAEENPYLVTQKQLANAICTAQNSKTPTTKTIEQTTTQELIADPDMQAIALLLTGTTTNTEPTDKQKADAVKKLFGDGTKSIQETHLASLSSGEKKINIGSSKETKTLADFAKSELAGQAIGFFLARAAQQDKQTRGATETEQPKPTCDGKKGADCKGDCVLVDGVCKPAKKGEGEDKEKTGSTNTIGSNSFVINKAPLLIAFLVLASHF</sequence>
<dbReference type="VEuPathDB" id="TriTrypDB:Tb927.3.190"/>
<keyword evidence="9" id="KW-0732">Signal</keyword>
<keyword evidence="5" id="KW-0472">Membrane</keyword>
<dbReference type="EMBL" id="KY404347">
    <property type="protein sequence ID" value="ARB50598.1"/>
    <property type="molecule type" value="Genomic_DNA"/>
</dbReference>
<evidence type="ECO:0000256" key="6">
    <source>
        <dbReference type="ARBA" id="ARBA00023180"/>
    </source>
</evidence>
<evidence type="ECO:0000313" key="10">
    <source>
        <dbReference type="EMBL" id="ARB50598.1"/>
    </source>
</evidence>
<dbReference type="VEuPathDB" id="TriTrypDB:Tb427_000245100"/>
<protein>
    <submittedName>
        <fullName evidence="10">Variant surface glycoprotein</fullName>
    </submittedName>
</protein>
<evidence type="ECO:0000256" key="1">
    <source>
        <dbReference type="ARBA" id="ARBA00002523"/>
    </source>
</evidence>
<evidence type="ECO:0000256" key="4">
    <source>
        <dbReference type="ARBA" id="ARBA00022622"/>
    </source>
</evidence>
<comment type="function">
    <text evidence="1">VSG forms a coat on the surface of the parasite. The trypanosome evades the immune response of the host by expressing a series of antigenically distinct VSGs from an estimated 1000 VSG genes.</text>
</comment>
<evidence type="ECO:0000256" key="9">
    <source>
        <dbReference type="SAM" id="SignalP"/>
    </source>
</evidence>
<name>A0A1V0FXW0_9TRYP</name>
<keyword evidence="7" id="KW-0449">Lipoprotein</keyword>